<dbReference type="InterPro" id="IPR057506">
    <property type="entry name" value="C2_GPCPD1"/>
</dbReference>
<dbReference type="Proteomes" id="UP000308549">
    <property type="component" value="Unassembled WGS sequence"/>
</dbReference>
<feature type="repeat" description="ANK" evidence="7">
    <location>
        <begin position="851"/>
        <end position="883"/>
    </location>
</feature>
<evidence type="ECO:0000256" key="8">
    <source>
        <dbReference type="PROSITE-ProRule" id="PRU00134"/>
    </source>
</evidence>
<evidence type="ECO:0000256" key="5">
    <source>
        <dbReference type="ARBA" id="ARBA00022833"/>
    </source>
</evidence>
<evidence type="ECO:0000256" key="4">
    <source>
        <dbReference type="ARBA" id="ARBA00022801"/>
    </source>
</evidence>
<evidence type="ECO:0000256" key="6">
    <source>
        <dbReference type="ARBA" id="ARBA00023043"/>
    </source>
</evidence>
<dbReference type="PANTHER" id="PTHR22958:SF1">
    <property type="entry name" value="GLYCEROPHOSPHOCHOLINE PHOSPHODIESTERASE GPCPD1"/>
    <property type="match status" value="1"/>
</dbReference>
<dbReference type="InterPro" id="IPR051578">
    <property type="entry name" value="GDPD"/>
</dbReference>
<dbReference type="PANTHER" id="PTHR22958">
    <property type="entry name" value="GLYCEROPHOSPHORYL DIESTER PHOSPHODIESTERASE"/>
    <property type="match status" value="1"/>
</dbReference>
<keyword evidence="5" id="KW-0862">Zinc</keyword>
<feature type="domain" description="GP-PDE" evidence="12">
    <location>
        <begin position="1206"/>
        <end position="1536"/>
    </location>
</feature>
<dbReference type="CDD" id="cd14484">
    <property type="entry name" value="SPX_GDE1_like"/>
    <property type="match status" value="1"/>
</dbReference>
<dbReference type="SUPFAM" id="SSF144232">
    <property type="entry name" value="HIT/MYND zinc finger-like"/>
    <property type="match status" value="1"/>
</dbReference>
<dbReference type="SMART" id="SM00248">
    <property type="entry name" value="ANK"/>
    <property type="match status" value="6"/>
</dbReference>
<dbReference type="PROSITE" id="PS50865">
    <property type="entry name" value="ZF_MYND_2"/>
    <property type="match status" value="1"/>
</dbReference>
<dbReference type="Pfam" id="PF25329">
    <property type="entry name" value="C2_GDE1"/>
    <property type="match status" value="1"/>
</dbReference>
<dbReference type="PRINTS" id="PR01415">
    <property type="entry name" value="ANKYRIN"/>
</dbReference>
<feature type="domain" description="MYND-type" evidence="10">
    <location>
        <begin position="32"/>
        <end position="71"/>
    </location>
</feature>
<dbReference type="GO" id="GO:0047389">
    <property type="term" value="F:glycerophosphocholine phosphodiesterase activity"/>
    <property type="evidence" value="ECO:0007669"/>
    <property type="project" value="TreeGrafter"/>
</dbReference>
<evidence type="ECO:0000256" key="9">
    <source>
        <dbReference type="SAM" id="MobiDB-lite"/>
    </source>
</evidence>
<feature type="compositionally biased region" description="Basic and acidic residues" evidence="9">
    <location>
        <begin position="1324"/>
        <end position="1334"/>
    </location>
</feature>
<dbReference type="GO" id="GO:0008270">
    <property type="term" value="F:zinc ion binding"/>
    <property type="evidence" value="ECO:0007669"/>
    <property type="project" value="UniProtKB-KW"/>
</dbReference>
<dbReference type="Gene3D" id="6.10.140.2220">
    <property type="match status" value="1"/>
</dbReference>
<dbReference type="Gene3D" id="3.20.20.190">
    <property type="entry name" value="Phosphatidylinositol (PI) phosphodiesterase"/>
    <property type="match status" value="1"/>
</dbReference>
<feature type="repeat" description="ANK" evidence="7">
    <location>
        <begin position="765"/>
        <end position="787"/>
    </location>
</feature>
<dbReference type="SUPFAM" id="SSF48403">
    <property type="entry name" value="Ankyrin repeat"/>
    <property type="match status" value="1"/>
</dbReference>
<dbReference type="InterPro" id="IPR004331">
    <property type="entry name" value="SPX_dom"/>
</dbReference>
<dbReference type="EMBL" id="NAJL01000002">
    <property type="protein sequence ID" value="TKA33692.1"/>
    <property type="molecule type" value="Genomic_DNA"/>
</dbReference>
<gene>
    <name evidence="13" type="ORF">B0A50_00528</name>
</gene>
<sequence>MQSRLAQREAIRDNEKTDAPSLPLLAIRGHLCFRCLKKTDTLCKCGGCGRAAYCSVPCQIADWHVAHKHHCKAFQEVNSVERGEHGDKTWEEYTAALYQKAQVAKATAPEGQVGELLQAVIGQSLLADMEDYKLKHFERNATVAATVTPTKPKSSQGATALSSADGWLDYYRQVSSKRDIASFVSPDFNFDVTEPETDRDASHERWRHLLLATDSLSMPLTIVAALEDSAVDLAWMHTLTLHIIGAAGKEFRSLKLLEEVLHLLPSLKHLKVVLIGPESPGASAGQTGDHGQDIMLDCCTTCAAAGRQRTVTSFQGGYHEYAKRPAYAKPDLAILFHSGRSQAHVEAWKPSTHLLVNSETLTLCTTYTEREAREEAAELQELGKEEDAERKRTYNMKFGQNLPRNQVPEWATNYIDYKRLKKLIKAAQLASDHGDDPDLAGYSFTLDRQLENVETFYNRKYAEFSRRLRLLYDRYGMVSKLHDGMDKDEMEDLMGTLLELRGQYRKLQWYGEVNRRGFVKITKKLDKKIPSSSAQRQYLSAKVDPKPFATNNKLTLDMRAINDWLSSLGPIKVPDDASSVKSGSSGSLRRIASASSMRIPSATLEALDQAIKEDSTAKLFEFLATATPTTANIAHSTGLLLELLQRAISTKATRCVEAILQRVSTLEQADDMNKRNCLHRTVISMGRSRALEMSTQPEGVTENPRTATFINAARAPVRAPGALKIEERNPESGLGKDENAEKLFLFVLDHMSEEQRPAIAARDIYGRLPLHYAAQYGLVKISQILLQYMEEWQQFDVSEGIDSLWWQDVEGYAPLHLAVIGGHYRTTKALLLVNDSDQKPHTRITHRDVEKNGASLSLATKADFTKIVRLLVDAGTDVNYQDEQGETALHVAARFGYAECAQILLDTHGQFGIDMDLPEKTYGWTPLFTASVDGHFEIVKLLVQKGALVSKKDYSGWTPQEHAALRGHLEIARYLSGFTQPASLLASPEITAQPNSGLNGAIANASLEDRKSHAISKEAANGNSKVPEPVKSFGHRYLTDESLVLVSLGSMDNRKSLDSVLLENIALSDAHATQLDTALSVVVSAQGAGGESSVIDLPVQETISTSPITFTTRDPTKVKLLFDLVPTYAGSTDKVIGRAVALLSSIKPTIGAKRMNLQGDLSVPLVSRDTLDVIGSVNFNFLIITPFSHPNMSVSEDRTYWKKSATRVIGHRGLGKNFGRNDETGRSLQLGENTLDSFVAAASLGASYVEFDVQMTKDHVPVIYHDFLVSETGADVPVHSLTLEQFLALSERKPKETRHQAKHQHEPHELPRGRPQRSYSLGGSREDDRPDMRERMKYTRDFKKKGYKGNLRGDFITSSFTTLEEMFKRLPEDISFNIEMKYPMLWETEDEGMDTYAVELNSFVDIVLAMVYERSNKRNIIFSSFHPDICLLLSFKQPNFPVLFLSDAGSSPVGDIRASSLQEAVRFASRWNLLGIVSAAAPFVLCPRLIQVVKNSGLVCVSYGTDNNDPRNAKLQAQEGIDAVIVDSVARVRKGLTESEGIESLTNGLAAELKVN</sequence>
<dbReference type="Pfam" id="PF12796">
    <property type="entry name" value="Ank_2"/>
    <property type="match status" value="2"/>
</dbReference>
<feature type="compositionally biased region" description="Basic and acidic residues" evidence="9">
    <location>
        <begin position="1293"/>
        <end position="1312"/>
    </location>
</feature>
<dbReference type="Pfam" id="PF01753">
    <property type="entry name" value="zf-MYND"/>
    <property type="match status" value="1"/>
</dbReference>
<dbReference type="OrthoDB" id="197419at2759"/>
<dbReference type="InterPro" id="IPR030395">
    <property type="entry name" value="GP_PDE_dom"/>
</dbReference>
<dbReference type="InterPro" id="IPR002893">
    <property type="entry name" value="Znf_MYND"/>
</dbReference>
<dbReference type="SUPFAM" id="SSF51695">
    <property type="entry name" value="PLC-like phosphodiesterases"/>
    <property type="match status" value="1"/>
</dbReference>
<reference evidence="13 14" key="1">
    <citation type="submission" date="2017-03" db="EMBL/GenBank/DDBJ databases">
        <title>Genomes of endolithic fungi from Antarctica.</title>
        <authorList>
            <person name="Coleine C."/>
            <person name="Masonjones S."/>
            <person name="Stajich J.E."/>
        </authorList>
    </citation>
    <scope>NUCLEOTIDE SEQUENCE [LARGE SCALE GENOMIC DNA]</scope>
    <source>
        <strain evidence="13 14">CCFEE 6315</strain>
    </source>
</reference>
<protein>
    <submittedName>
        <fullName evidence="13">Uncharacterized protein</fullName>
    </submittedName>
</protein>
<comment type="caution">
    <text evidence="13">The sequence shown here is derived from an EMBL/GenBank/DDBJ whole genome shotgun (WGS) entry which is preliminary data.</text>
</comment>
<feature type="repeat" description="ANK" evidence="7">
    <location>
        <begin position="884"/>
        <end position="906"/>
    </location>
</feature>
<evidence type="ECO:0000259" key="10">
    <source>
        <dbReference type="PROSITE" id="PS50865"/>
    </source>
</evidence>
<dbReference type="GO" id="GO:0046475">
    <property type="term" value="P:glycerophospholipid catabolic process"/>
    <property type="evidence" value="ECO:0007669"/>
    <property type="project" value="TreeGrafter"/>
</dbReference>
<dbReference type="Pfam" id="PF03009">
    <property type="entry name" value="GDPD"/>
    <property type="match status" value="1"/>
</dbReference>
<dbReference type="PROSITE" id="PS51704">
    <property type="entry name" value="GP_PDE"/>
    <property type="match status" value="1"/>
</dbReference>
<proteinExistence type="predicted"/>
<dbReference type="Pfam" id="PF20179">
    <property type="entry name" value="MSS51_C"/>
    <property type="match status" value="1"/>
</dbReference>
<evidence type="ECO:0000256" key="3">
    <source>
        <dbReference type="ARBA" id="ARBA00022771"/>
    </source>
</evidence>
<organism evidence="13 14">
    <name type="scientific">Salinomyces thailandicus</name>
    <dbReference type="NCBI Taxonomy" id="706561"/>
    <lineage>
        <taxon>Eukaryota</taxon>
        <taxon>Fungi</taxon>
        <taxon>Dikarya</taxon>
        <taxon>Ascomycota</taxon>
        <taxon>Pezizomycotina</taxon>
        <taxon>Dothideomycetes</taxon>
        <taxon>Dothideomycetidae</taxon>
        <taxon>Mycosphaerellales</taxon>
        <taxon>Teratosphaeriaceae</taxon>
        <taxon>Salinomyces</taxon>
    </lineage>
</organism>
<keyword evidence="4" id="KW-0378">Hydrolase</keyword>
<dbReference type="InterPro" id="IPR046824">
    <property type="entry name" value="Mss51-like_C"/>
</dbReference>
<dbReference type="PROSITE" id="PS51382">
    <property type="entry name" value="SPX"/>
    <property type="match status" value="1"/>
</dbReference>
<feature type="repeat" description="ANK" evidence="7">
    <location>
        <begin position="810"/>
        <end position="831"/>
    </location>
</feature>
<evidence type="ECO:0000259" key="11">
    <source>
        <dbReference type="PROSITE" id="PS51382"/>
    </source>
</evidence>
<dbReference type="InterPro" id="IPR002110">
    <property type="entry name" value="Ankyrin_rpt"/>
</dbReference>
<feature type="domain" description="SPX" evidence="11">
    <location>
        <begin position="396"/>
        <end position="539"/>
    </location>
</feature>
<dbReference type="PROSITE" id="PS50297">
    <property type="entry name" value="ANK_REP_REGION"/>
    <property type="match status" value="4"/>
</dbReference>
<evidence type="ECO:0000256" key="1">
    <source>
        <dbReference type="ARBA" id="ARBA00022723"/>
    </source>
</evidence>
<evidence type="ECO:0000256" key="7">
    <source>
        <dbReference type="PROSITE-ProRule" id="PRU00023"/>
    </source>
</evidence>
<keyword evidence="14" id="KW-1185">Reference proteome</keyword>
<keyword evidence="2" id="KW-0677">Repeat</keyword>
<evidence type="ECO:0000259" key="12">
    <source>
        <dbReference type="PROSITE" id="PS51704"/>
    </source>
</evidence>
<dbReference type="Gene3D" id="1.10.220.160">
    <property type="match status" value="1"/>
</dbReference>
<dbReference type="InterPro" id="IPR036770">
    <property type="entry name" value="Ankyrin_rpt-contain_sf"/>
</dbReference>
<accession>A0A4U0UFK2</accession>
<keyword evidence="6 7" id="KW-0040">ANK repeat</keyword>
<evidence type="ECO:0000313" key="13">
    <source>
        <dbReference type="EMBL" id="TKA33692.1"/>
    </source>
</evidence>
<evidence type="ECO:0000256" key="2">
    <source>
        <dbReference type="ARBA" id="ARBA00022737"/>
    </source>
</evidence>
<dbReference type="Gene3D" id="1.25.40.20">
    <property type="entry name" value="Ankyrin repeat-containing domain"/>
    <property type="match status" value="1"/>
</dbReference>
<keyword evidence="3 8" id="KW-0863">Zinc-finger</keyword>
<evidence type="ECO:0000313" key="14">
    <source>
        <dbReference type="Proteomes" id="UP000308549"/>
    </source>
</evidence>
<feature type="repeat" description="ANK" evidence="7">
    <location>
        <begin position="922"/>
        <end position="954"/>
    </location>
</feature>
<dbReference type="PROSITE" id="PS50088">
    <property type="entry name" value="ANK_REPEAT"/>
    <property type="match status" value="5"/>
</dbReference>
<dbReference type="InterPro" id="IPR017946">
    <property type="entry name" value="PLC-like_Pdiesterase_TIM-brl"/>
</dbReference>
<feature type="region of interest" description="Disordered" evidence="9">
    <location>
        <begin position="1293"/>
        <end position="1334"/>
    </location>
</feature>
<name>A0A4U0UFK2_9PEZI</name>
<keyword evidence="1" id="KW-0479">Metal-binding</keyword>